<dbReference type="Proteomes" id="UP001209885">
    <property type="component" value="Unassembled WGS sequence"/>
</dbReference>
<dbReference type="CDD" id="cd10448">
    <property type="entry name" value="GIY-YIG_unchar_3"/>
    <property type="match status" value="1"/>
</dbReference>
<dbReference type="InterPro" id="IPR035901">
    <property type="entry name" value="GIY-YIG_endonuc_sf"/>
</dbReference>
<dbReference type="RefSeq" id="WP_266058589.1">
    <property type="nucleotide sequence ID" value="NZ_JAPFQN010000012.1"/>
</dbReference>
<organism evidence="3 4">
    <name type="scientific">Mangrovivirga halotolerans</name>
    <dbReference type="NCBI Taxonomy" id="2993936"/>
    <lineage>
        <taxon>Bacteria</taxon>
        <taxon>Pseudomonadati</taxon>
        <taxon>Bacteroidota</taxon>
        <taxon>Cytophagia</taxon>
        <taxon>Cytophagales</taxon>
        <taxon>Mangrovivirgaceae</taxon>
        <taxon>Mangrovivirga</taxon>
    </lineage>
</organism>
<proteinExistence type="inferred from homology"/>
<dbReference type="SUPFAM" id="SSF82771">
    <property type="entry name" value="GIY-YIG endonuclease"/>
    <property type="match status" value="1"/>
</dbReference>
<dbReference type="Pfam" id="PF01541">
    <property type="entry name" value="GIY-YIG"/>
    <property type="match status" value="1"/>
</dbReference>
<evidence type="ECO:0000313" key="4">
    <source>
        <dbReference type="Proteomes" id="UP001209885"/>
    </source>
</evidence>
<dbReference type="PROSITE" id="PS50164">
    <property type="entry name" value="GIY_YIG"/>
    <property type="match status" value="1"/>
</dbReference>
<name>A0ABT3RWG9_9BACT</name>
<comment type="caution">
    <text evidence="3">The sequence shown here is derived from an EMBL/GenBank/DDBJ whole genome shotgun (WGS) entry which is preliminary data.</text>
</comment>
<feature type="domain" description="GIY-YIG" evidence="2">
    <location>
        <begin position="3"/>
        <end position="80"/>
    </location>
</feature>
<dbReference type="InterPro" id="IPR000305">
    <property type="entry name" value="GIY-YIG_endonuc"/>
</dbReference>
<dbReference type="Gene3D" id="3.40.1440.10">
    <property type="entry name" value="GIY-YIG endonuclease"/>
    <property type="match status" value="1"/>
</dbReference>
<evidence type="ECO:0000313" key="3">
    <source>
        <dbReference type="EMBL" id="MCX2745965.1"/>
    </source>
</evidence>
<protein>
    <submittedName>
        <fullName evidence="3">GIY-YIG nuclease family protein</fullName>
    </submittedName>
</protein>
<comment type="similarity">
    <text evidence="1">Belongs to the UPF0213 family.</text>
</comment>
<gene>
    <name evidence="3" type="ORF">OO013_18940</name>
</gene>
<reference evidence="3 4" key="1">
    <citation type="submission" date="2022-11" db="EMBL/GenBank/DDBJ databases">
        <title>The characterization of three novel Bacteroidetes species and genomic analysis of their roles in tidal elemental geochemical cycles.</title>
        <authorList>
            <person name="Ma K."/>
        </authorList>
    </citation>
    <scope>NUCLEOTIDE SEQUENCE [LARGE SCALE GENOMIC DNA]</scope>
    <source>
        <strain evidence="3 4">M17</strain>
    </source>
</reference>
<evidence type="ECO:0000259" key="2">
    <source>
        <dbReference type="PROSITE" id="PS50164"/>
    </source>
</evidence>
<evidence type="ECO:0000256" key="1">
    <source>
        <dbReference type="ARBA" id="ARBA00007435"/>
    </source>
</evidence>
<dbReference type="InterPro" id="IPR050190">
    <property type="entry name" value="UPF0213_domain"/>
</dbReference>
<accession>A0ABT3RWG9</accession>
<dbReference type="PANTHER" id="PTHR34477:SF5">
    <property type="entry name" value="BSL5627 PROTEIN"/>
    <property type="match status" value="1"/>
</dbReference>
<dbReference type="PANTHER" id="PTHR34477">
    <property type="entry name" value="UPF0213 PROTEIN YHBQ"/>
    <property type="match status" value="1"/>
</dbReference>
<dbReference type="SMART" id="SM00465">
    <property type="entry name" value="GIYc"/>
    <property type="match status" value="1"/>
</dbReference>
<sequence length="99" mass="11796">MTRGGSVYILTNKNHTVLYIGVTSNLFNRISEHRSGVYNTSFTKRYNLELLIYFENFSSIEEAINREKEIKKWSRKKKEKLINRKNPLWNDLSCDISEY</sequence>
<dbReference type="EMBL" id="JAPFQN010000012">
    <property type="protein sequence ID" value="MCX2745965.1"/>
    <property type="molecule type" value="Genomic_DNA"/>
</dbReference>
<keyword evidence="4" id="KW-1185">Reference proteome</keyword>